<sequence length="108" mass="11704">MECGNNVKYDRYVFAHRTRMNLSHSIYVGAGASESLITTIHALLKPMGIAIGPFGDKLLKIRSREDGSCTKMVLTGVHFAPLRDDNNTSAKVCYFPPQGTCGGIALDA</sequence>
<dbReference type="VEuPathDB" id="FungiDB:SPRG_02423"/>
<dbReference type="AlphaFoldDB" id="A0A067CU14"/>
<dbReference type="GeneID" id="24124978"/>
<dbReference type="KEGG" id="spar:SPRG_02423"/>
<organism evidence="1 2">
    <name type="scientific">Saprolegnia parasitica (strain CBS 223.65)</name>
    <dbReference type="NCBI Taxonomy" id="695850"/>
    <lineage>
        <taxon>Eukaryota</taxon>
        <taxon>Sar</taxon>
        <taxon>Stramenopiles</taxon>
        <taxon>Oomycota</taxon>
        <taxon>Saprolegniomycetes</taxon>
        <taxon>Saprolegniales</taxon>
        <taxon>Saprolegniaceae</taxon>
        <taxon>Saprolegnia</taxon>
    </lineage>
</organism>
<reference evidence="1 2" key="1">
    <citation type="journal article" date="2013" name="PLoS Genet.">
        <title>Distinctive expansion of potential virulence genes in the genome of the oomycete fish pathogen Saprolegnia parasitica.</title>
        <authorList>
            <person name="Jiang R.H."/>
            <person name="de Bruijn I."/>
            <person name="Haas B.J."/>
            <person name="Belmonte R."/>
            <person name="Lobach L."/>
            <person name="Christie J."/>
            <person name="van den Ackerveken G."/>
            <person name="Bottin A."/>
            <person name="Bulone V."/>
            <person name="Diaz-Moreno S.M."/>
            <person name="Dumas B."/>
            <person name="Fan L."/>
            <person name="Gaulin E."/>
            <person name="Govers F."/>
            <person name="Grenville-Briggs L.J."/>
            <person name="Horner N.R."/>
            <person name="Levin J.Z."/>
            <person name="Mammella M."/>
            <person name="Meijer H.J."/>
            <person name="Morris P."/>
            <person name="Nusbaum C."/>
            <person name="Oome S."/>
            <person name="Phillips A.J."/>
            <person name="van Rooyen D."/>
            <person name="Rzeszutek E."/>
            <person name="Saraiva M."/>
            <person name="Secombes C.J."/>
            <person name="Seidl M.F."/>
            <person name="Snel B."/>
            <person name="Stassen J.H."/>
            <person name="Sykes S."/>
            <person name="Tripathy S."/>
            <person name="van den Berg H."/>
            <person name="Vega-Arreguin J.C."/>
            <person name="Wawra S."/>
            <person name="Young S.K."/>
            <person name="Zeng Q."/>
            <person name="Dieguez-Uribeondo J."/>
            <person name="Russ C."/>
            <person name="Tyler B.M."/>
            <person name="van West P."/>
        </authorList>
    </citation>
    <scope>NUCLEOTIDE SEQUENCE [LARGE SCALE GENOMIC DNA]</scope>
    <source>
        <strain evidence="1 2">CBS 223.65</strain>
    </source>
</reference>
<evidence type="ECO:0000313" key="1">
    <source>
        <dbReference type="EMBL" id="KDO32725.1"/>
    </source>
</evidence>
<accession>A0A067CU14</accession>
<gene>
    <name evidence="1" type="ORF">SPRG_02423</name>
</gene>
<proteinExistence type="predicted"/>
<name>A0A067CU14_SAPPC</name>
<dbReference type="EMBL" id="KK583194">
    <property type="protein sequence ID" value="KDO32725.1"/>
    <property type="molecule type" value="Genomic_DNA"/>
</dbReference>
<dbReference type="InterPro" id="IPR029063">
    <property type="entry name" value="SAM-dependent_MTases_sf"/>
</dbReference>
<dbReference type="Gene3D" id="3.40.50.150">
    <property type="entry name" value="Vaccinia Virus protein VP39"/>
    <property type="match status" value="1"/>
</dbReference>
<dbReference type="STRING" id="695850.A0A067CU14"/>
<protein>
    <submittedName>
        <fullName evidence="1">Uncharacterized protein</fullName>
    </submittedName>
</protein>
<dbReference type="OrthoDB" id="10257972at2759"/>
<dbReference type="RefSeq" id="XP_012196389.1">
    <property type="nucleotide sequence ID" value="XM_012340999.1"/>
</dbReference>
<evidence type="ECO:0000313" key="2">
    <source>
        <dbReference type="Proteomes" id="UP000030745"/>
    </source>
</evidence>
<keyword evidence="2" id="KW-1185">Reference proteome</keyword>
<dbReference type="Proteomes" id="UP000030745">
    <property type="component" value="Unassembled WGS sequence"/>
</dbReference>